<dbReference type="GO" id="GO:0016758">
    <property type="term" value="F:hexosyltransferase activity"/>
    <property type="evidence" value="ECO:0007669"/>
    <property type="project" value="InterPro"/>
</dbReference>
<proteinExistence type="predicted"/>
<feature type="domain" description="Erythromycin biosynthesis protein CIII-like C-terminal" evidence="2">
    <location>
        <begin position="300"/>
        <end position="398"/>
    </location>
</feature>
<dbReference type="Proteomes" id="UP000069773">
    <property type="component" value="Unassembled WGS sequence"/>
</dbReference>
<comment type="caution">
    <text evidence="4">The sequence shown here is derived from an EMBL/GenBank/DDBJ whole genome shotgun (WGS) entry which is preliminary data.</text>
</comment>
<organism evidence="4 6">
    <name type="scientific">Mycolicibacterium novocastrense</name>
    <name type="common">Mycobacterium novocastrense</name>
    <dbReference type="NCBI Taxonomy" id="59813"/>
    <lineage>
        <taxon>Bacteria</taxon>
        <taxon>Bacillati</taxon>
        <taxon>Actinomycetota</taxon>
        <taxon>Actinomycetes</taxon>
        <taxon>Mycobacteriales</taxon>
        <taxon>Mycobacteriaceae</taxon>
        <taxon>Mycolicibacterium</taxon>
    </lineage>
</organism>
<dbReference type="InterPro" id="IPR010610">
    <property type="entry name" value="EryCIII-like_C"/>
</dbReference>
<dbReference type="RefSeq" id="WP_067394378.1">
    <property type="nucleotide sequence ID" value="NZ_BCTA01000070.1"/>
</dbReference>
<protein>
    <submittedName>
        <fullName evidence="3">Glycosyl transferase, UDP-glucuronosyltransferase</fullName>
    </submittedName>
    <submittedName>
        <fullName evidence="4">Glycosyltransferase</fullName>
    </submittedName>
</protein>
<dbReference type="Pfam" id="PF03033">
    <property type="entry name" value="Glyco_transf_28"/>
    <property type="match status" value="1"/>
</dbReference>
<dbReference type="EMBL" id="BCTA01000070">
    <property type="protein sequence ID" value="GAT11586.1"/>
    <property type="molecule type" value="Genomic_DNA"/>
</dbReference>
<reference evidence="4" key="3">
    <citation type="journal article" date="2022" name="BMC Genomics">
        <title>Comparative genome analysis of mycobacteria focusing on tRNA and non-coding RNA.</title>
        <authorList>
            <person name="Behra P.R.K."/>
            <person name="Pettersson B.M.F."/>
            <person name="Ramesh M."/>
            <person name="Das S."/>
            <person name="Dasgupta S."/>
            <person name="Kirsebom L.A."/>
        </authorList>
    </citation>
    <scope>NUCLEOTIDE SEQUENCE</scope>
    <source>
        <strain evidence="4">DSM 44203</strain>
    </source>
</reference>
<dbReference type="Gene3D" id="3.40.50.2000">
    <property type="entry name" value="Glycogen Phosphorylase B"/>
    <property type="match status" value="2"/>
</dbReference>
<evidence type="ECO:0000313" key="3">
    <source>
        <dbReference type="EMBL" id="GAT11586.1"/>
    </source>
</evidence>
<dbReference type="InterPro" id="IPR004276">
    <property type="entry name" value="GlycoTrans_28_N"/>
</dbReference>
<sequence>MKFVLAFYGSRGDVEPCVAVGRELLCRGHDVRLAVSPNLVEFVESAGLTAAAFGPDARTWQELHRDFMMLLFRNFWRVRELIKLAREDWNLYAQFWKEANTTLTSLAEGADLLFADAGFDQPAANVAEYFDIPLATLHTSPLRAHSELVPKSSPLIRVAMTLSKWLGWRLAKRFEDAQRRELGLPKATRPSSERIAERGSLEIQAYDEACFPGLASNWAENDRRRPLVGALTVELPAEADEEAASWIATGPPPIFFGFGSMPVQSPADTLAMIGAACAELGERALVCAAGTDFTDIVGLDHLKVVDTLNFAAIFPSCRAVVHHGGTGTTAAGLRAGVPSLILWTWLDQALWGAQVKRLKVGTSRRLSSTTRESLLADLRAILAPDCVAEARDFAAKMTKPAESAANAAERVEAFARVRRIG</sequence>
<keyword evidence="3" id="KW-0808">Transferase</keyword>
<dbReference type="FunFam" id="3.40.50.2000:FF:000009">
    <property type="entry name" value="Sterol 3-beta-glucosyltransferase UGT80A2"/>
    <property type="match status" value="1"/>
</dbReference>
<dbReference type="GO" id="GO:0033072">
    <property type="term" value="P:vancomycin biosynthetic process"/>
    <property type="evidence" value="ECO:0007669"/>
    <property type="project" value="UniProtKB-ARBA"/>
</dbReference>
<reference evidence="4" key="2">
    <citation type="submission" date="2020-07" db="EMBL/GenBank/DDBJ databases">
        <authorList>
            <person name="Pettersson B.M.F."/>
            <person name="Behra P.R.K."/>
            <person name="Ramesh M."/>
            <person name="Das S."/>
            <person name="Dasgupta S."/>
            <person name="Kirsebom L.A."/>
        </authorList>
    </citation>
    <scope>NUCLEOTIDE SEQUENCE</scope>
    <source>
        <strain evidence="4">DSM 44203</strain>
    </source>
</reference>
<dbReference type="PANTHER" id="PTHR48050:SF13">
    <property type="entry name" value="STEROL 3-BETA-GLUCOSYLTRANSFERASE UGT80A2"/>
    <property type="match status" value="1"/>
</dbReference>
<dbReference type="AlphaFoldDB" id="A0AAW5SJR8"/>
<gene>
    <name evidence="4" type="ORF">H7I77_10170</name>
    <name evidence="3" type="ORF">RMCN_4719</name>
</gene>
<dbReference type="Pfam" id="PF06722">
    <property type="entry name" value="EryCIII-like_C"/>
    <property type="match status" value="1"/>
</dbReference>
<dbReference type="SUPFAM" id="SSF53756">
    <property type="entry name" value="UDP-Glycosyltransferase/glycogen phosphorylase"/>
    <property type="match status" value="1"/>
</dbReference>
<dbReference type="GO" id="GO:0005975">
    <property type="term" value="P:carbohydrate metabolic process"/>
    <property type="evidence" value="ECO:0007669"/>
    <property type="project" value="InterPro"/>
</dbReference>
<evidence type="ECO:0000313" key="6">
    <source>
        <dbReference type="Proteomes" id="UP001207528"/>
    </source>
</evidence>
<reference evidence="3 5" key="1">
    <citation type="journal article" date="2016" name="Genome Announc.">
        <title>Draft Genome Sequences of Five Rapidly Growing Mycobacterium Species, M. thermoresistibile, M. fortuitum subsp. acetamidolyticum, M. canariasense, M. brisbanense, and M. novocastrense.</title>
        <authorList>
            <person name="Katahira K."/>
            <person name="Ogura Y."/>
            <person name="Gotoh Y."/>
            <person name="Hayashi T."/>
        </authorList>
    </citation>
    <scope>NUCLEOTIDE SEQUENCE [LARGE SCALE GENOMIC DNA]</scope>
    <source>
        <strain evidence="3 5">JCM18114</strain>
    </source>
</reference>
<dbReference type="InterPro" id="IPR002213">
    <property type="entry name" value="UDP_glucos_trans"/>
</dbReference>
<evidence type="ECO:0000313" key="4">
    <source>
        <dbReference type="EMBL" id="MCV7023712.1"/>
    </source>
</evidence>
<dbReference type="EMBL" id="JACKTI010000031">
    <property type="protein sequence ID" value="MCV7023712.1"/>
    <property type="molecule type" value="Genomic_DNA"/>
</dbReference>
<dbReference type="CDD" id="cd03784">
    <property type="entry name" value="GT1_Gtf-like"/>
    <property type="match status" value="1"/>
</dbReference>
<keyword evidence="5" id="KW-1185">Reference proteome</keyword>
<dbReference type="GO" id="GO:0008194">
    <property type="term" value="F:UDP-glycosyltransferase activity"/>
    <property type="evidence" value="ECO:0007669"/>
    <property type="project" value="InterPro"/>
</dbReference>
<name>A0AAW5SJR8_MYCNV</name>
<accession>A0AAW5SJR8</accession>
<evidence type="ECO:0000259" key="2">
    <source>
        <dbReference type="Pfam" id="PF06722"/>
    </source>
</evidence>
<feature type="domain" description="Glycosyltransferase family 28 N-terminal" evidence="1">
    <location>
        <begin position="3"/>
        <end position="86"/>
    </location>
</feature>
<evidence type="ECO:0000313" key="5">
    <source>
        <dbReference type="Proteomes" id="UP000069773"/>
    </source>
</evidence>
<dbReference type="PANTHER" id="PTHR48050">
    <property type="entry name" value="STEROL 3-BETA-GLUCOSYLTRANSFERASE"/>
    <property type="match status" value="1"/>
</dbReference>
<dbReference type="Proteomes" id="UP001207528">
    <property type="component" value="Unassembled WGS sequence"/>
</dbReference>
<dbReference type="InterPro" id="IPR050426">
    <property type="entry name" value="Glycosyltransferase_28"/>
</dbReference>
<evidence type="ECO:0000259" key="1">
    <source>
        <dbReference type="Pfam" id="PF03033"/>
    </source>
</evidence>